<dbReference type="InterPro" id="IPR020013">
    <property type="entry name" value="Flagellar_FlgE/F/G"/>
</dbReference>
<dbReference type="STRING" id="44933.SAMN05660971_02176"/>
<dbReference type="InterPro" id="IPR053967">
    <property type="entry name" value="LlgE_F_G-like_D1"/>
</dbReference>
<sequence length="251" mass="25984">MDRLLYTAMSGASQTLEQQAVVSHNLANVSTTGFRAQLHAMRAVPVQGEARLDTRVSVAASTPGSDYTPGPITRTGRTLDVAIDGEGFLAVQAEDGSEAYTRRGDLQVDGNGLLMSNGRPVIGEGGPIQVPLEAELFMGADGTISGIGKGQGPDALAQIGRLKLVEPGDAGLVRGADGLFRGPAGANGDAPPLPASEQVRIVSGALEGSNVNAVDSMVQMIDVARRYELQTRMITTADESAQQANSLLSLS</sequence>
<dbReference type="Pfam" id="PF06429">
    <property type="entry name" value="Flg_bbr_C"/>
    <property type="match status" value="1"/>
</dbReference>
<feature type="domain" description="Flagellar basal-body/hook protein C-terminal" evidence="8">
    <location>
        <begin position="203"/>
        <end position="247"/>
    </location>
</feature>
<evidence type="ECO:0000256" key="3">
    <source>
        <dbReference type="ARBA" id="ARBA00023143"/>
    </source>
</evidence>
<dbReference type="NCBIfam" id="TIGR03506">
    <property type="entry name" value="FlgEFG_subfam"/>
    <property type="match status" value="1"/>
</dbReference>
<dbReference type="SUPFAM" id="SSF117143">
    <property type="entry name" value="Flagellar hook protein flgE"/>
    <property type="match status" value="1"/>
</dbReference>
<dbReference type="Proteomes" id="UP000321726">
    <property type="component" value="Unassembled WGS sequence"/>
</dbReference>
<dbReference type="PANTHER" id="PTHR30435">
    <property type="entry name" value="FLAGELLAR PROTEIN"/>
    <property type="match status" value="1"/>
</dbReference>
<protein>
    <recommendedName>
        <fullName evidence="5 6">Flagellar basal-body rod protein FlgF</fullName>
    </recommendedName>
</protein>
<name>A0A1M7G4V1_9GAMM</name>
<evidence type="ECO:0000313" key="10">
    <source>
        <dbReference type="EMBL" id="GEN23636.1"/>
    </source>
</evidence>
<evidence type="ECO:0000256" key="6">
    <source>
        <dbReference type="RuleBase" id="RU362116"/>
    </source>
</evidence>
<keyword evidence="11" id="KW-0966">Cell projection</keyword>
<accession>A0A1M7G4V1</accession>
<evidence type="ECO:0000313" key="12">
    <source>
        <dbReference type="Proteomes" id="UP000184123"/>
    </source>
</evidence>
<dbReference type="Proteomes" id="UP000184123">
    <property type="component" value="Unassembled WGS sequence"/>
</dbReference>
<dbReference type="InterPro" id="IPR010930">
    <property type="entry name" value="Flg_bb/hook_C_dom"/>
</dbReference>
<dbReference type="GO" id="GO:0030694">
    <property type="term" value="C:bacterial-type flagellum basal body, rod"/>
    <property type="evidence" value="ECO:0007669"/>
    <property type="project" value="UniProtKB-UniRule"/>
</dbReference>
<keyword evidence="11" id="KW-0969">Cilium</keyword>
<evidence type="ECO:0000313" key="13">
    <source>
        <dbReference type="Proteomes" id="UP000321726"/>
    </source>
</evidence>
<evidence type="ECO:0000256" key="4">
    <source>
        <dbReference type="ARBA" id="ARBA00038560"/>
    </source>
</evidence>
<evidence type="ECO:0000259" key="8">
    <source>
        <dbReference type="Pfam" id="PF06429"/>
    </source>
</evidence>
<evidence type="ECO:0000256" key="2">
    <source>
        <dbReference type="ARBA" id="ARBA00009677"/>
    </source>
</evidence>
<dbReference type="EMBL" id="BJXU01000052">
    <property type="protein sequence ID" value="GEN23636.1"/>
    <property type="molecule type" value="Genomic_DNA"/>
</dbReference>
<keyword evidence="11" id="KW-0282">Flagellum</keyword>
<dbReference type="EMBL" id="FRCA01000005">
    <property type="protein sequence ID" value="SHM10879.1"/>
    <property type="molecule type" value="Genomic_DNA"/>
</dbReference>
<evidence type="ECO:0000313" key="11">
    <source>
        <dbReference type="EMBL" id="SHM10879.1"/>
    </source>
</evidence>
<keyword evidence="3 6" id="KW-0975">Bacterial flagellum</keyword>
<dbReference type="InterPro" id="IPR037925">
    <property type="entry name" value="FlgE/F/G-like"/>
</dbReference>
<gene>
    <name evidence="10" type="primary">flgF</name>
    <name evidence="10" type="ORF">HCU01_15850</name>
    <name evidence="11" type="ORF">SAMN05660971_02176</name>
</gene>
<comment type="similarity">
    <text evidence="2 6">Belongs to the flagella basal body rod proteins family.</text>
</comment>
<dbReference type="Pfam" id="PF22692">
    <property type="entry name" value="LlgE_F_G_D1"/>
    <property type="match status" value="1"/>
</dbReference>
<feature type="domain" description="Flagellar basal body rod protein N-terminal" evidence="7">
    <location>
        <begin position="5"/>
        <end position="35"/>
    </location>
</feature>
<reference evidence="10 13" key="2">
    <citation type="submission" date="2019-07" db="EMBL/GenBank/DDBJ databases">
        <title>Whole genome shotgun sequence of Halomonas cupida NBRC 102219.</title>
        <authorList>
            <person name="Hosoyama A."/>
            <person name="Uohara A."/>
            <person name="Ohji S."/>
            <person name="Ichikawa N."/>
        </authorList>
    </citation>
    <scope>NUCLEOTIDE SEQUENCE [LARGE SCALE GENOMIC DNA]</scope>
    <source>
        <strain evidence="10 13">NBRC 102219</strain>
    </source>
</reference>
<evidence type="ECO:0000256" key="5">
    <source>
        <dbReference type="ARBA" id="ARBA00040228"/>
    </source>
</evidence>
<dbReference type="OrthoDB" id="9804559at2"/>
<evidence type="ECO:0000259" key="9">
    <source>
        <dbReference type="Pfam" id="PF22692"/>
    </source>
</evidence>
<dbReference type="PANTHER" id="PTHR30435:SF18">
    <property type="entry name" value="FLAGELLAR BASAL-BODY ROD PROTEIN FLGF"/>
    <property type="match status" value="1"/>
</dbReference>
<dbReference type="Pfam" id="PF00460">
    <property type="entry name" value="Flg_bb_rod"/>
    <property type="match status" value="1"/>
</dbReference>
<organism evidence="11 12">
    <name type="scientific">Halomonas cupida</name>
    <dbReference type="NCBI Taxonomy" id="44933"/>
    <lineage>
        <taxon>Bacteria</taxon>
        <taxon>Pseudomonadati</taxon>
        <taxon>Pseudomonadota</taxon>
        <taxon>Gammaproteobacteria</taxon>
        <taxon>Oceanospirillales</taxon>
        <taxon>Halomonadaceae</taxon>
        <taxon>Halomonas</taxon>
    </lineage>
</organism>
<evidence type="ECO:0000259" key="7">
    <source>
        <dbReference type="Pfam" id="PF00460"/>
    </source>
</evidence>
<comment type="subcellular location">
    <subcellularLocation>
        <location evidence="1 6">Bacterial flagellum basal body</location>
    </subcellularLocation>
</comment>
<comment type="subunit">
    <text evidence="4 6">The basal body constitutes a major portion of the flagellar organelle and consists of five rings (E,L,P,S, and M) mounted on a central rod. The rod consists of about 26 subunits of FlgG in the distal portion, and FlgB, FlgC and FlgF are thought to build up the proximal portion of the rod with about 6 subunits each.</text>
</comment>
<feature type="domain" description="Flagellar hook protein FlgE/F/G-like D1" evidence="9">
    <location>
        <begin position="82"/>
        <end position="145"/>
    </location>
</feature>
<dbReference type="RefSeq" id="WP_073435221.1">
    <property type="nucleotide sequence ID" value="NZ_BJXU01000052.1"/>
</dbReference>
<dbReference type="GO" id="GO:0071978">
    <property type="term" value="P:bacterial-type flagellum-dependent swarming motility"/>
    <property type="evidence" value="ECO:0007669"/>
    <property type="project" value="TreeGrafter"/>
</dbReference>
<proteinExistence type="inferred from homology"/>
<dbReference type="InterPro" id="IPR001444">
    <property type="entry name" value="Flag_bb_rod_N"/>
</dbReference>
<keyword evidence="13" id="KW-1185">Reference proteome</keyword>
<dbReference type="AlphaFoldDB" id="A0A1M7G4V1"/>
<evidence type="ECO:0000256" key="1">
    <source>
        <dbReference type="ARBA" id="ARBA00004117"/>
    </source>
</evidence>
<reference evidence="11 12" key="1">
    <citation type="submission" date="2016-11" db="EMBL/GenBank/DDBJ databases">
        <authorList>
            <person name="Jaros S."/>
            <person name="Januszkiewicz K."/>
            <person name="Wedrychowicz H."/>
        </authorList>
    </citation>
    <scope>NUCLEOTIDE SEQUENCE [LARGE SCALE GENOMIC DNA]</scope>
    <source>
        <strain evidence="11 12">DSM 4740</strain>
    </source>
</reference>
<dbReference type="NCBIfam" id="NF009280">
    <property type="entry name" value="PRK12640.1"/>
    <property type="match status" value="1"/>
</dbReference>